<dbReference type="PROSITE" id="PS00194">
    <property type="entry name" value="THIOREDOXIN_1"/>
    <property type="match status" value="1"/>
</dbReference>
<keyword evidence="2" id="KW-0249">Electron transport</keyword>
<evidence type="ECO:0000256" key="2">
    <source>
        <dbReference type="ARBA" id="ARBA00022982"/>
    </source>
</evidence>
<keyword evidence="1" id="KW-0813">Transport</keyword>
<dbReference type="PANTHER" id="PTHR45663">
    <property type="entry name" value="GEO12009P1"/>
    <property type="match status" value="1"/>
</dbReference>
<dbReference type="Pfam" id="PF00085">
    <property type="entry name" value="Thioredoxin"/>
    <property type="match status" value="1"/>
</dbReference>
<name>A0A6J7RF64_9ZZZZ</name>
<evidence type="ECO:0000256" key="3">
    <source>
        <dbReference type="ARBA" id="ARBA00023157"/>
    </source>
</evidence>
<dbReference type="CDD" id="cd02947">
    <property type="entry name" value="TRX_family"/>
    <property type="match status" value="1"/>
</dbReference>
<dbReference type="InterPro" id="IPR011990">
    <property type="entry name" value="TPR-like_helical_dom_sf"/>
</dbReference>
<gene>
    <name evidence="5" type="ORF">UFOPK3164_00595</name>
    <name evidence="6" type="ORF">UFOPK3427_00371</name>
    <name evidence="7" type="ORF">UFOPK4112_01324</name>
</gene>
<protein>
    <submittedName>
        <fullName evidence="7">Unannotated protein</fullName>
    </submittedName>
</protein>
<dbReference type="Gene3D" id="3.40.30.10">
    <property type="entry name" value="Glutaredoxin"/>
    <property type="match status" value="1"/>
</dbReference>
<dbReference type="EMBL" id="CAFABE010000019">
    <property type="protein sequence ID" value="CAB4823637.1"/>
    <property type="molecule type" value="Genomic_DNA"/>
</dbReference>
<dbReference type="GO" id="GO:0006950">
    <property type="term" value="P:response to stress"/>
    <property type="evidence" value="ECO:0007669"/>
    <property type="project" value="UniProtKB-ARBA"/>
</dbReference>
<dbReference type="SUPFAM" id="SSF52833">
    <property type="entry name" value="Thioredoxin-like"/>
    <property type="match status" value="1"/>
</dbReference>
<keyword evidence="3" id="KW-1015">Disulfide bond</keyword>
<sequence length="235" mass="25032">MVDVTDATFEQEVLERSKVVPVVVDLWATWCGPCETLGPMLEAAVAARGGTVELAKVDVDANPSIAQMFQVQSIPAVFGIKDTKVIDGFVGGQGAAEIEEFLDRIAPAPSEVDLLVAAGDETSLRKAWGLEPGNTNVIAALAGVLVATHRPGEALELLAKIPETTETRALMAEARLAEQAIDVQGQEVGPLLDALLEKVSTDEEARQEYLDLLETLGPTNPLAVSYRKALATRLF</sequence>
<reference evidence="7" key="1">
    <citation type="submission" date="2020-05" db="EMBL/GenBank/DDBJ databases">
        <authorList>
            <person name="Chiriac C."/>
            <person name="Salcher M."/>
            <person name="Ghai R."/>
            <person name="Kavagutti S V."/>
        </authorList>
    </citation>
    <scope>NUCLEOTIDE SEQUENCE</scope>
</reference>
<dbReference type="PANTHER" id="PTHR45663:SF11">
    <property type="entry name" value="GEO12009P1"/>
    <property type="match status" value="1"/>
</dbReference>
<dbReference type="AlphaFoldDB" id="A0A6J7RF64"/>
<evidence type="ECO:0000313" key="5">
    <source>
        <dbReference type="EMBL" id="CAB4823637.1"/>
    </source>
</evidence>
<dbReference type="InterPro" id="IPR013766">
    <property type="entry name" value="Thioredoxin_domain"/>
</dbReference>
<proteinExistence type="predicted"/>
<dbReference type="EMBL" id="CAFBLT010000001">
    <property type="protein sequence ID" value="CAB4863972.1"/>
    <property type="molecule type" value="Genomic_DNA"/>
</dbReference>
<dbReference type="Gene3D" id="1.25.40.10">
    <property type="entry name" value="Tetratricopeptide repeat domain"/>
    <property type="match status" value="1"/>
</dbReference>
<dbReference type="GO" id="GO:0015035">
    <property type="term" value="F:protein-disulfide reductase activity"/>
    <property type="evidence" value="ECO:0007669"/>
    <property type="project" value="TreeGrafter"/>
</dbReference>
<dbReference type="GO" id="GO:0005737">
    <property type="term" value="C:cytoplasm"/>
    <property type="evidence" value="ECO:0007669"/>
    <property type="project" value="TreeGrafter"/>
</dbReference>
<dbReference type="InterPro" id="IPR017937">
    <property type="entry name" value="Thioredoxin_CS"/>
</dbReference>
<evidence type="ECO:0000259" key="4">
    <source>
        <dbReference type="PROSITE" id="PS51352"/>
    </source>
</evidence>
<evidence type="ECO:0000313" key="7">
    <source>
        <dbReference type="EMBL" id="CAB5027372.1"/>
    </source>
</evidence>
<dbReference type="PROSITE" id="PS51352">
    <property type="entry name" value="THIOREDOXIN_2"/>
    <property type="match status" value="1"/>
</dbReference>
<dbReference type="InterPro" id="IPR036249">
    <property type="entry name" value="Thioredoxin-like_sf"/>
</dbReference>
<organism evidence="7">
    <name type="scientific">freshwater metagenome</name>
    <dbReference type="NCBI Taxonomy" id="449393"/>
    <lineage>
        <taxon>unclassified sequences</taxon>
        <taxon>metagenomes</taxon>
        <taxon>ecological metagenomes</taxon>
    </lineage>
</organism>
<dbReference type="EMBL" id="CAFBPM010000013">
    <property type="protein sequence ID" value="CAB5027372.1"/>
    <property type="molecule type" value="Genomic_DNA"/>
</dbReference>
<accession>A0A6J7RF64</accession>
<evidence type="ECO:0000256" key="1">
    <source>
        <dbReference type="ARBA" id="ARBA00022448"/>
    </source>
</evidence>
<evidence type="ECO:0000313" key="6">
    <source>
        <dbReference type="EMBL" id="CAB4863972.1"/>
    </source>
</evidence>
<feature type="domain" description="Thioredoxin" evidence="4">
    <location>
        <begin position="1"/>
        <end position="107"/>
    </location>
</feature>
<dbReference type="Pfam" id="PF14561">
    <property type="entry name" value="TPR_20"/>
    <property type="match status" value="1"/>
</dbReference>